<dbReference type="InterPro" id="IPR052895">
    <property type="entry name" value="HetReg/Transcr_Mod"/>
</dbReference>
<dbReference type="Pfam" id="PF06985">
    <property type="entry name" value="HET"/>
    <property type="match status" value="1"/>
</dbReference>
<sequence>MASSLYTPLDAGTWQFRVLRLLPDLQGTKVQCELQLHTIIAPPRYIALSYCWGDEIDRRPAVLKGTEISITANLDEALQHLRATGVELVWVDALCINQNDLQERSLQVRFMKQIYSKADATYAWIGVAKMIGQSVVCSFYNKSLLAQYASQMVSWGACPQKKLSCSVFVEK</sequence>
<proteinExistence type="predicted"/>
<dbReference type="PANTHER" id="PTHR24148">
    <property type="entry name" value="ANKYRIN REPEAT DOMAIN-CONTAINING PROTEIN 39 HOMOLOG-RELATED"/>
    <property type="match status" value="1"/>
</dbReference>
<dbReference type="PANTHER" id="PTHR24148:SF73">
    <property type="entry name" value="HET DOMAIN PROTEIN (AFU_ORTHOLOGUE AFUA_8G01020)"/>
    <property type="match status" value="1"/>
</dbReference>
<name>A0ABR0RI23_9EURO</name>
<protein>
    <recommendedName>
        <fullName evidence="1">Heterokaryon incompatibility domain-containing protein</fullName>
    </recommendedName>
</protein>
<keyword evidence="3" id="KW-1185">Reference proteome</keyword>
<evidence type="ECO:0000313" key="2">
    <source>
        <dbReference type="EMBL" id="KAK5940292.1"/>
    </source>
</evidence>
<dbReference type="RefSeq" id="XP_064728382.1">
    <property type="nucleotide sequence ID" value="XM_064876118.1"/>
</dbReference>
<gene>
    <name evidence="2" type="ORF">PMZ80_007712</name>
</gene>
<evidence type="ECO:0000259" key="1">
    <source>
        <dbReference type="Pfam" id="PF06985"/>
    </source>
</evidence>
<organism evidence="2 3">
    <name type="scientific">Knufia obscura</name>
    <dbReference type="NCBI Taxonomy" id="1635080"/>
    <lineage>
        <taxon>Eukaryota</taxon>
        <taxon>Fungi</taxon>
        <taxon>Dikarya</taxon>
        <taxon>Ascomycota</taxon>
        <taxon>Pezizomycotina</taxon>
        <taxon>Eurotiomycetes</taxon>
        <taxon>Chaetothyriomycetidae</taxon>
        <taxon>Chaetothyriales</taxon>
        <taxon>Trichomeriaceae</taxon>
        <taxon>Knufia</taxon>
    </lineage>
</organism>
<dbReference type="EMBL" id="JAVHJV010000009">
    <property type="protein sequence ID" value="KAK5940292.1"/>
    <property type="molecule type" value="Genomic_DNA"/>
</dbReference>
<reference evidence="2 3" key="1">
    <citation type="journal article" date="2023" name="Res Sq">
        <title>Genomic and morphological characterization of Knufia obscura isolated from the Mars 2020 spacecraft assembly facility.</title>
        <authorList>
            <person name="Chander A.M."/>
            <person name="Teixeira M.M."/>
            <person name="Singh N.K."/>
            <person name="Williams M.P."/>
            <person name="Parker C.W."/>
            <person name="Leo P."/>
            <person name="Stajich J.E."/>
            <person name="Torok T."/>
            <person name="Tighe S."/>
            <person name="Mason C.E."/>
            <person name="Venkateswaran K."/>
        </authorList>
    </citation>
    <scope>NUCLEOTIDE SEQUENCE [LARGE SCALE GENOMIC DNA]</scope>
    <source>
        <strain evidence="2 3">CCFEE 5817</strain>
    </source>
</reference>
<dbReference type="InterPro" id="IPR010730">
    <property type="entry name" value="HET"/>
</dbReference>
<evidence type="ECO:0000313" key="3">
    <source>
        <dbReference type="Proteomes" id="UP001334248"/>
    </source>
</evidence>
<feature type="domain" description="Heterokaryon incompatibility" evidence="1">
    <location>
        <begin position="45"/>
        <end position="129"/>
    </location>
</feature>
<comment type="caution">
    <text evidence="2">The sequence shown here is derived from an EMBL/GenBank/DDBJ whole genome shotgun (WGS) entry which is preliminary data.</text>
</comment>
<dbReference type="GeneID" id="90001161"/>
<dbReference type="Proteomes" id="UP001334248">
    <property type="component" value="Unassembled WGS sequence"/>
</dbReference>
<accession>A0ABR0RI23</accession>